<dbReference type="Gene3D" id="1.10.150.20">
    <property type="entry name" value="5' to 3' exonuclease, C-terminal subdomain"/>
    <property type="match status" value="2"/>
</dbReference>
<evidence type="ECO:0000313" key="2">
    <source>
        <dbReference type="EMBL" id="SUS05238.1"/>
    </source>
</evidence>
<name>A0A380TBK8_9ZZZZ</name>
<dbReference type="InterPro" id="IPR025567">
    <property type="entry name" value="DUF4332"/>
</dbReference>
<reference evidence="2" key="1">
    <citation type="submission" date="2018-07" db="EMBL/GenBank/DDBJ databases">
        <authorList>
            <person name="Quirk P.G."/>
            <person name="Krulwich T.A."/>
        </authorList>
    </citation>
    <scope>NUCLEOTIDE SEQUENCE</scope>
</reference>
<dbReference type="AlphaFoldDB" id="A0A380TBK8"/>
<accession>A0A380TBK8</accession>
<dbReference type="Pfam" id="PF14229">
    <property type="entry name" value="DUF4332"/>
    <property type="match status" value="1"/>
</dbReference>
<organism evidence="2">
    <name type="scientific">metagenome</name>
    <dbReference type="NCBI Taxonomy" id="256318"/>
    <lineage>
        <taxon>unclassified sequences</taxon>
        <taxon>metagenomes</taxon>
    </lineage>
</organism>
<gene>
    <name evidence="2" type="ORF">DF3PB_1800001</name>
</gene>
<evidence type="ECO:0000259" key="1">
    <source>
        <dbReference type="Pfam" id="PF14229"/>
    </source>
</evidence>
<dbReference type="EMBL" id="UIDG01000091">
    <property type="protein sequence ID" value="SUS05238.1"/>
    <property type="molecule type" value="Genomic_DNA"/>
</dbReference>
<protein>
    <submittedName>
        <fullName evidence="2">Ferredoxin</fullName>
    </submittedName>
</protein>
<proteinExistence type="predicted"/>
<feature type="domain" description="DUF4332" evidence="1">
    <location>
        <begin position="9"/>
        <end position="129"/>
    </location>
</feature>
<sequence>MSINIEEIEGIGPVLAGKLREAGIKTVADLLNACAAPKGRHDLAAQTGLAEKQLLKWANMADLMRVSGIGPEFSELLEAAGVDTVKELRNRNAENLAAKLAEVNTAKKLTRRVPSAAEVGRWIESAKTLDARMTY</sequence>